<dbReference type="Proteomes" id="UP000007819">
    <property type="component" value="Chromosome A2"/>
</dbReference>
<evidence type="ECO:0000256" key="12">
    <source>
        <dbReference type="ARBA" id="ARBA00045865"/>
    </source>
</evidence>
<dbReference type="GO" id="GO:0060285">
    <property type="term" value="P:cilium-dependent cell motility"/>
    <property type="evidence" value="ECO:0007669"/>
    <property type="project" value="TreeGrafter"/>
</dbReference>
<evidence type="ECO:0000256" key="5">
    <source>
        <dbReference type="ARBA" id="ARBA00023069"/>
    </source>
</evidence>
<accession>A0A8R2H8R8</accession>
<reference evidence="16" key="1">
    <citation type="submission" date="2010-06" db="EMBL/GenBank/DDBJ databases">
        <authorList>
            <person name="Jiang H."/>
            <person name="Abraham K."/>
            <person name="Ali S."/>
            <person name="Alsbrooks S.L."/>
            <person name="Anim B.N."/>
            <person name="Anosike U.S."/>
            <person name="Attaway T."/>
            <person name="Bandaranaike D.P."/>
            <person name="Battles P.K."/>
            <person name="Bell S.N."/>
            <person name="Bell A.V."/>
            <person name="Beltran B."/>
            <person name="Bickham C."/>
            <person name="Bustamante Y."/>
            <person name="Caleb T."/>
            <person name="Canada A."/>
            <person name="Cardenas V."/>
            <person name="Carter K."/>
            <person name="Chacko J."/>
            <person name="Chandrabose M.N."/>
            <person name="Chavez D."/>
            <person name="Chavez A."/>
            <person name="Chen L."/>
            <person name="Chu H.-S."/>
            <person name="Claassen K.J."/>
            <person name="Cockrell R."/>
            <person name="Collins M."/>
            <person name="Cooper J.A."/>
            <person name="Cree A."/>
            <person name="Curry S.M."/>
            <person name="Da Y."/>
            <person name="Dao M.D."/>
            <person name="Das B."/>
            <person name="Davila M.-L."/>
            <person name="Davy-Carroll L."/>
            <person name="Denson S."/>
            <person name="Dinh H."/>
            <person name="Ebong V.E."/>
            <person name="Edwards J.R."/>
            <person name="Egan A."/>
            <person name="El-Daye J."/>
            <person name="Escobedo L."/>
            <person name="Fernandez S."/>
            <person name="Fernando P.R."/>
            <person name="Flagg N."/>
            <person name="Forbes L.D."/>
            <person name="Fowler R.G."/>
            <person name="Fu Q."/>
            <person name="Gabisi R.A."/>
            <person name="Ganer J."/>
            <person name="Garbino Pronczuk A."/>
            <person name="Garcia R.M."/>
            <person name="Garner T."/>
            <person name="Garrett T.E."/>
            <person name="Gonzalez D.A."/>
            <person name="Hamid H."/>
            <person name="Hawkins E.S."/>
            <person name="Hirani K."/>
            <person name="Hogues M.E."/>
            <person name="Hollins B."/>
            <person name="Hsiao C.-H."/>
            <person name="Jabil R."/>
            <person name="James M.L."/>
            <person name="Jhangiani S.N."/>
            <person name="Johnson B."/>
            <person name="Johnson Q."/>
            <person name="Joshi V."/>
            <person name="Kalu J.B."/>
            <person name="Kam C."/>
            <person name="Kashfia A."/>
            <person name="Keebler J."/>
            <person name="Kisamo H."/>
            <person name="Kovar C.L."/>
            <person name="Lago L.A."/>
            <person name="Lai C.-Y."/>
            <person name="Laidlaw J."/>
            <person name="Lara F."/>
            <person name="Le T.-K."/>
            <person name="Lee S.L."/>
            <person name="Legall F.H."/>
            <person name="Lemon S.J."/>
            <person name="Lewis L.R."/>
            <person name="Li B."/>
            <person name="Liu Y."/>
            <person name="Liu Y.-S."/>
            <person name="Lopez J."/>
            <person name="Lozado R.J."/>
            <person name="Lu J."/>
            <person name="Madu R.C."/>
            <person name="Maheshwari M."/>
            <person name="Maheshwari R."/>
            <person name="Malloy K."/>
            <person name="Martinez E."/>
            <person name="Mathew T."/>
            <person name="Mercado I.C."/>
            <person name="Mercado C."/>
            <person name="Meyer B."/>
            <person name="Montgomery K."/>
            <person name="Morgan M.B."/>
            <person name="Munidasa M."/>
            <person name="Nazareth L.V."/>
            <person name="Nelson J."/>
            <person name="Ng B.M."/>
            <person name="Nguyen N.B."/>
            <person name="Nguyen P.Q."/>
            <person name="Nguyen T."/>
            <person name="Obregon M."/>
            <person name="Okwuonu G.O."/>
            <person name="Onwere C.G."/>
            <person name="Orozco G."/>
            <person name="Parra A."/>
            <person name="Patel S."/>
            <person name="Patil S."/>
            <person name="Perez A."/>
            <person name="Perez Y."/>
            <person name="Pham C."/>
            <person name="Primus E.L."/>
            <person name="Pu L.-L."/>
            <person name="Puazo M."/>
            <person name="Qin X."/>
            <person name="Quiroz J.B."/>
            <person name="Reese J."/>
            <person name="Richards S."/>
            <person name="Rives C.M."/>
            <person name="Robberts R."/>
            <person name="Ruiz S.J."/>
            <person name="Ruiz M.J."/>
            <person name="Santibanez J."/>
            <person name="Schneider B.W."/>
            <person name="Sisson I."/>
            <person name="Smith M."/>
            <person name="Sodergren E."/>
            <person name="Song X.-Z."/>
            <person name="Song B.B."/>
            <person name="Summersgill H."/>
            <person name="Thelus R."/>
            <person name="Thornton R.D."/>
            <person name="Trejos Z.Y."/>
            <person name="Usmani K."/>
            <person name="Vattathil S."/>
            <person name="Villasana D."/>
            <person name="Walker D.L."/>
            <person name="Wang S."/>
            <person name="Wang K."/>
            <person name="White C.S."/>
            <person name="Williams A.C."/>
            <person name="Williamson J."/>
            <person name="Wilson K."/>
            <person name="Woghiren I.O."/>
            <person name="Woodworth J.R."/>
            <person name="Worley K.C."/>
            <person name="Wright R.A."/>
            <person name="Wu W."/>
            <person name="Young L."/>
            <person name="Zhang L."/>
            <person name="Zhang J."/>
            <person name="Zhu Y."/>
            <person name="Muzny D.M."/>
            <person name="Weinstock G."/>
            <person name="Gibbs R.A."/>
        </authorList>
    </citation>
    <scope>NUCLEOTIDE SEQUENCE [LARGE SCALE GENOMIC DNA]</scope>
    <source>
        <strain evidence="16">LSR1</strain>
    </source>
</reference>
<dbReference type="EnsemblMetazoa" id="XM_016804807.2">
    <property type="protein sequence ID" value="XP_016660296.1"/>
    <property type="gene ID" value="LOC100571525"/>
</dbReference>
<evidence type="ECO:0000256" key="11">
    <source>
        <dbReference type="ARBA" id="ARBA00041517"/>
    </source>
</evidence>
<evidence type="ECO:0000259" key="14">
    <source>
        <dbReference type="Pfam" id="PF14772"/>
    </source>
</evidence>
<feature type="domain" description="Dynein regulatory complex protein 1/2 N-terminal" evidence="14">
    <location>
        <begin position="26"/>
        <end position="126"/>
    </location>
</feature>
<dbReference type="GO" id="GO:0070286">
    <property type="term" value="P:axonemal dynein complex assembly"/>
    <property type="evidence" value="ECO:0007669"/>
    <property type="project" value="InterPro"/>
</dbReference>
<keyword evidence="4 13" id="KW-0175">Coiled coil</keyword>
<comment type="function">
    <text evidence="12">Component of the nexin-dynein regulatory complex (N-DRC), a key regulator of ciliary/flagellar motility which maintains the alignment and integrity of the distal axoneme and regulates microtubule sliding in motile axonemes. Plays a critical role in the assembly of N-DRC and also stabilizes the assembly of multiple inner dynein arms and radial spokes. Coassembles with DRC1 to form a central scaffold needed for assembly of the N-DRC and its attachment to the outer doublet microtubules.</text>
</comment>
<organism evidence="15 16">
    <name type="scientific">Acyrthosiphon pisum</name>
    <name type="common">Pea aphid</name>
    <dbReference type="NCBI Taxonomy" id="7029"/>
    <lineage>
        <taxon>Eukaryota</taxon>
        <taxon>Metazoa</taxon>
        <taxon>Ecdysozoa</taxon>
        <taxon>Arthropoda</taxon>
        <taxon>Hexapoda</taxon>
        <taxon>Insecta</taxon>
        <taxon>Pterygota</taxon>
        <taxon>Neoptera</taxon>
        <taxon>Paraneoptera</taxon>
        <taxon>Hemiptera</taxon>
        <taxon>Sternorrhyncha</taxon>
        <taxon>Aphidomorpha</taxon>
        <taxon>Aphidoidea</taxon>
        <taxon>Aphididae</taxon>
        <taxon>Macrosiphini</taxon>
        <taxon>Acyrthosiphon</taxon>
    </lineage>
</organism>
<evidence type="ECO:0000256" key="9">
    <source>
        <dbReference type="ARBA" id="ARBA00038424"/>
    </source>
</evidence>
<dbReference type="RefSeq" id="XP_016660296.1">
    <property type="nucleotide sequence ID" value="XM_016804807.1"/>
</dbReference>
<dbReference type="InterPro" id="IPR039505">
    <property type="entry name" value="DRC1/2_N"/>
</dbReference>
<protein>
    <recommendedName>
        <fullName evidence="10">Dynein regulatory complex subunit 2</fullName>
    </recommendedName>
    <alternativeName>
        <fullName evidence="11">Coiled-coil domain-containing protein 65</fullName>
    </alternativeName>
</protein>
<evidence type="ECO:0000256" key="3">
    <source>
        <dbReference type="ARBA" id="ARBA00022846"/>
    </source>
</evidence>
<keyword evidence="7" id="KW-0966">Cell projection</keyword>
<evidence type="ECO:0000256" key="7">
    <source>
        <dbReference type="ARBA" id="ARBA00023273"/>
    </source>
</evidence>
<keyword evidence="3" id="KW-0282">Flagellum</keyword>
<evidence type="ECO:0000256" key="8">
    <source>
        <dbReference type="ARBA" id="ARBA00037841"/>
    </source>
</evidence>
<evidence type="ECO:0000313" key="16">
    <source>
        <dbReference type="Proteomes" id="UP000007819"/>
    </source>
</evidence>
<dbReference type="OrthoDB" id="7760980at2759"/>
<evidence type="ECO:0000256" key="1">
    <source>
        <dbReference type="ARBA" id="ARBA00004611"/>
    </source>
</evidence>
<reference evidence="15" key="2">
    <citation type="submission" date="2022-06" db="UniProtKB">
        <authorList>
            <consortium name="EnsemblMetazoa"/>
        </authorList>
    </citation>
    <scope>IDENTIFICATION</scope>
</reference>
<dbReference type="Pfam" id="PF14772">
    <property type="entry name" value="NYD-SP28"/>
    <property type="match status" value="1"/>
</dbReference>
<comment type="subcellular location">
    <subcellularLocation>
        <location evidence="1">Cytoplasm</location>
        <location evidence="1">Cytoskeleton</location>
        <location evidence="1">Flagellum axoneme</location>
    </subcellularLocation>
    <subcellularLocation>
        <location evidence="8">Cytoplasm</location>
        <location evidence="8">Cytoskeleton</location>
        <location evidence="8">Flagellum basal body</location>
    </subcellularLocation>
</comment>
<comment type="similarity">
    <text evidence="9">Belongs to the DRC2 family.</text>
</comment>
<sequence length="453" mass="53891">MAPKKNKKSNKLARMSDEEKLRYLQHRAAIEEETKRRKEQLVATYLKSKLKKEEAFTRLNTAKLNQQWRHNLRQIKCKELKDEMMTMENRFQILLDCKNDHIDMLLRDLEDAEEQNLKQYGAHAEIVSQFLSIHEKSLQELHARYEHKKQLLLDELKHNFRWMRDIFSRDDERLDLMSIIFEARNDDDTQQIHINFEDSIAVLNNEMLFEKDRFTKIRFAEIQTTMKKFQKVLDDYSNETESKKNHYNYLKMRDEANTASIEENNKRIHAYSEEIKMLTQLCAKREAQYAQRENELKRDREDLIKRGFVAQNQLNVNRNEYKNKLEAMTKVYKNVIDKLTNISKKGERIIKTAENCAKLMNEDDNNLICLDEDNDEGCSSQEFDKMSKFWKRYARADVQCQELDVRRTKAAQENKDLKAALTYYLKTIARPASVQRDIKDGGIQLNLLPVKAG</sequence>
<dbReference type="GO" id="GO:0003352">
    <property type="term" value="P:regulation of cilium movement"/>
    <property type="evidence" value="ECO:0007669"/>
    <property type="project" value="TreeGrafter"/>
</dbReference>
<dbReference type="PANTHER" id="PTHR21625:SF0">
    <property type="entry name" value="DYNEIN REGULATORY COMPLEX SUBUNIT 2"/>
    <property type="match status" value="1"/>
</dbReference>
<keyword evidence="2" id="KW-0963">Cytoplasm</keyword>
<evidence type="ECO:0000256" key="2">
    <source>
        <dbReference type="ARBA" id="ARBA00022490"/>
    </source>
</evidence>
<keyword evidence="5" id="KW-0969">Cilium</keyword>
<evidence type="ECO:0000313" key="15">
    <source>
        <dbReference type="EnsemblMetazoa" id="XP_016660296.1"/>
    </source>
</evidence>
<evidence type="ECO:0000256" key="6">
    <source>
        <dbReference type="ARBA" id="ARBA00023212"/>
    </source>
</evidence>
<dbReference type="GeneID" id="100571525"/>
<evidence type="ECO:0000256" key="4">
    <source>
        <dbReference type="ARBA" id="ARBA00023054"/>
    </source>
</evidence>
<proteinExistence type="inferred from homology"/>
<keyword evidence="16" id="KW-1185">Reference proteome</keyword>
<dbReference type="GO" id="GO:0005858">
    <property type="term" value="C:axonemal dynein complex"/>
    <property type="evidence" value="ECO:0007669"/>
    <property type="project" value="InterPro"/>
</dbReference>
<evidence type="ECO:0000256" key="10">
    <source>
        <dbReference type="ARBA" id="ARBA00040899"/>
    </source>
</evidence>
<name>A0A8R2H8R8_ACYPI</name>
<keyword evidence="6" id="KW-0206">Cytoskeleton</keyword>
<dbReference type="AlphaFoldDB" id="A0A8R2H8R8"/>
<feature type="coiled-coil region" evidence="13">
    <location>
        <begin position="311"/>
        <end position="338"/>
    </location>
</feature>
<dbReference type="PANTHER" id="PTHR21625">
    <property type="entry name" value="NYD-SP28 PROTEIN"/>
    <property type="match status" value="1"/>
</dbReference>
<evidence type="ECO:0000256" key="13">
    <source>
        <dbReference type="SAM" id="Coils"/>
    </source>
</evidence>
<dbReference type="InterPro" id="IPR039750">
    <property type="entry name" value="DRC1/DRC2"/>
</dbReference>